<evidence type="ECO:0000313" key="5">
    <source>
        <dbReference type="EMBL" id="RHA41009.1"/>
    </source>
</evidence>
<dbReference type="AlphaFoldDB" id="A0A413RLU7"/>
<dbReference type="InterPro" id="IPR013785">
    <property type="entry name" value="Aldolase_TIM"/>
</dbReference>
<evidence type="ECO:0000256" key="4">
    <source>
        <dbReference type="PIRSR" id="PIRSR001365-1"/>
    </source>
</evidence>
<dbReference type="RefSeq" id="WP_118767133.1">
    <property type="nucleotide sequence ID" value="NZ_QWKP01000189.1"/>
</dbReference>
<dbReference type="OrthoDB" id="9778880at2"/>
<keyword evidence="2 3" id="KW-0456">Lyase</keyword>
<dbReference type="PIRSF" id="PIRSF001365">
    <property type="entry name" value="DHDPS"/>
    <property type="match status" value="1"/>
</dbReference>
<dbReference type="GO" id="GO:0008840">
    <property type="term" value="F:4-hydroxy-tetrahydrodipicolinate synthase activity"/>
    <property type="evidence" value="ECO:0007669"/>
    <property type="project" value="TreeGrafter"/>
</dbReference>
<sequence>MFGPLVAYLPTPRTADGLVAAEPFQALVDRAVGAGVDGIAVLGSAGGFAYLDRAQRERVVRAAAEVIDGRVPLLAGIGALTTAAVLEHSADAADAGADALLLGTTAYLPLTPDEVVGLFSDVASAAERPVWIYHNPRTTGVEIDVETLARIAHLPGIGGTKDRGVDASDLRGRYAALSATVPAHVEIGFSGDLLGVHGLLAGAQTWHCGLAGLLPEPFVAAAAAATAGDEGAAAAQLEAIRPWLDLSQQWGIARLAPLVGRAWGVDLGSVPRPLLEPPASVRDEVDRLLSVP</sequence>
<dbReference type="Proteomes" id="UP000283374">
    <property type="component" value="Unassembled WGS sequence"/>
</dbReference>
<dbReference type="Pfam" id="PF00701">
    <property type="entry name" value="DHDPS"/>
    <property type="match status" value="1"/>
</dbReference>
<feature type="active site" description="Schiff-base intermediate with substrate" evidence="4">
    <location>
        <position position="161"/>
    </location>
</feature>
<name>A0A413RLU7_9CELL</name>
<keyword evidence="6" id="KW-1185">Reference proteome</keyword>
<evidence type="ECO:0000313" key="6">
    <source>
        <dbReference type="Proteomes" id="UP000283374"/>
    </source>
</evidence>
<dbReference type="SMART" id="SM01130">
    <property type="entry name" value="DHDPS"/>
    <property type="match status" value="1"/>
</dbReference>
<feature type="active site" description="Proton donor/acceptor" evidence="4">
    <location>
        <position position="133"/>
    </location>
</feature>
<dbReference type="PRINTS" id="PR00146">
    <property type="entry name" value="DHPICSNTHASE"/>
</dbReference>
<evidence type="ECO:0000256" key="2">
    <source>
        <dbReference type="ARBA" id="ARBA00023239"/>
    </source>
</evidence>
<dbReference type="EMBL" id="QWKP01000189">
    <property type="protein sequence ID" value="RHA41009.1"/>
    <property type="molecule type" value="Genomic_DNA"/>
</dbReference>
<dbReference type="InterPro" id="IPR002220">
    <property type="entry name" value="DapA-like"/>
</dbReference>
<dbReference type="CDD" id="cd00408">
    <property type="entry name" value="DHDPS-like"/>
    <property type="match status" value="1"/>
</dbReference>
<protein>
    <submittedName>
        <fullName evidence="5">Dihydrodipicolinate synthase family protein</fullName>
    </submittedName>
</protein>
<dbReference type="PANTHER" id="PTHR12128">
    <property type="entry name" value="DIHYDRODIPICOLINATE SYNTHASE"/>
    <property type="match status" value="1"/>
</dbReference>
<comment type="caution">
    <text evidence="5">The sequence shown here is derived from an EMBL/GenBank/DDBJ whole genome shotgun (WGS) entry which is preliminary data.</text>
</comment>
<evidence type="ECO:0000256" key="3">
    <source>
        <dbReference type="PIRNR" id="PIRNR001365"/>
    </source>
</evidence>
<evidence type="ECO:0000256" key="1">
    <source>
        <dbReference type="ARBA" id="ARBA00007592"/>
    </source>
</evidence>
<accession>A0A413RLU7</accession>
<dbReference type="PANTHER" id="PTHR12128:SF66">
    <property type="entry name" value="4-HYDROXY-2-OXOGLUTARATE ALDOLASE, MITOCHONDRIAL"/>
    <property type="match status" value="1"/>
</dbReference>
<proteinExistence type="inferred from homology"/>
<dbReference type="Gene3D" id="3.20.20.70">
    <property type="entry name" value="Aldolase class I"/>
    <property type="match status" value="1"/>
</dbReference>
<reference evidence="5 6" key="1">
    <citation type="submission" date="2018-08" db="EMBL/GenBank/DDBJ databases">
        <title>Cellulomonas rhizosphaerae sp. nov., a novel actinomycete isolated from soil.</title>
        <authorList>
            <person name="Tian Y."/>
        </authorList>
    </citation>
    <scope>NUCLEOTIDE SEQUENCE [LARGE SCALE GENOMIC DNA]</scope>
    <source>
        <strain evidence="5 6">NEAU-TCZ24</strain>
    </source>
</reference>
<comment type="similarity">
    <text evidence="1 3">Belongs to the DapA family.</text>
</comment>
<organism evidence="5 6">
    <name type="scientific">Cellulomonas rhizosphaerae</name>
    <dbReference type="NCBI Taxonomy" id="2293719"/>
    <lineage>
        <taxon>Bacteria</taxon>
        <taxon>Bacillati</taxon>
        <taxon>Actinomycetota</taxon>
        <taxon>Actinomycetes</taxon>
        <taxon>Micrococcales</taxon>
        <taxon>Cellulomonadaceae</taxon>
        <taxon>Cellulomonas</taxon>
    </lineage>
</organism>
<dbReference type="SUPFAM" id="SSF51569">
    <property type="entry name" value="Aldolase"/>
    <property type="match status" value="1"/>
</dbReference>
<gene>
    <name evidence="5" type="ORF">D1825_09235</name>
</gene>